<keyword evidence="3" id="KW-1266">Target cell cytoplasm</keyword>
<feature type="domain" description="VENN motif-containing" evidence="6">
    <location>
        <begin position="734"/>
        <end position="784"/>
    </location>
</feature>
<evidence type="ECO:0000256" key="5">
    <source>
        <dbReference type="SAM" id="MobiDB-lite"/>
    </source>
</evidence>
<evidence type="ECO:0000256" key="1">
    <source>
        <dbReference type="ARBA" id="ARBA00004219"/>
    </source>
</evidence>
<feature type="domain" description="Toxin CdiA-like helical" evidence="8">
    <location>
        <begin position="864"/>
        <end position="918"/>
    </location>
</feature>
<dbReference type="InterPro" id="IPR006914">
    <property type="entry name" value="VENN_dom"/>
</dbReference>
<evidence type="ECO:0000313" key="9">
    <source>
        <dbReference type="EMBL" id="AJJ11979.1"/>
    </source>
</evidence>
<dbReference type="Proteomes" id="UP000031914">
    <property type="component" value="Chromosome"/>
</dbReference>
<comment type="subcellular location">
    <subcellularLocation>
        <location evidence="1">Target cell</location>
        <location evidence="1">Target cell cytoplasm</location>
    </subcellularLocation>
</comment>
<dbReference type="Gene3D" id="6.10.140.1810">
    <property type="match status" value="1"/>
</dbReference>
<dbReference type="Pfam" id="PF13332">
    <property type="entry name" value="Fil_haemagg_2"/>
    <property type="match status" value="2"/>
</dbReference>
<reference evidence="9 10" key="1">
    <citation type="journal article" date="2015" name="Genome Announc.">
        <title>Thirty-Two Complete Genome Assemblies of Nine Yersinia Species, Including Y. pestis, Y. pseudotuberculosis, and Y. enterocolitica.</title>
        <authorList>
            <person name="Johnson S.L."/>
            <person name="Daligault H.E."/>
            <person name="Davenport K.W."/>
            <person name="Jaissle J."/>
            <person name="Frey K.G."/>
            <person name="Ladner J.T."/>
            <person name="Broomall S.M."/>
            <person name="Bishop-Lilly K.A."/>
            <person name="Bruce D.C."/>
            <person name="Coyne S.R."/>
            <person name="Gibbons H.S."/>
            <person name="Lo C.C."/>
            <person name="Munk A.C."/>
            <person name="Rosenzweig C.N."/>
            <person name="Koroleva G.I."/>
            <person name="Palacios G.F."/>
            <person name="Redden C.L."/>
            <person name="Xu Y."/>
            <person name="Minogue T.D."/>
            <person name="Chain P.S."/>
        </authorList>
    </citation>
    <scope>NUCLEOTIDE SEQUENCE [LARGE SCALE GENOMIC DNA]</scope>
    <source>
        <strain evidence="9 10">YRA</strain>
    </source>
</reference>
<dbReference type="InterPro" id="IPR025157">
    <property type="entry name" value="Hemagglutinin_rpt"/>
</dbReference>
<keyword evidence="4" id="KW-0843">Virulence</keyword>
<dbReference type="Gene3D" id="3.40.1350.110">
    <property type="match status" value="1"/>
</dbReference>
<dbReference type="InterPro" id="IPR033799">
    <property type="entry name" value="CdiA_EC869-like"/>
</dbReference>
<dbReference type="Pfam" id="PF21483">
    <property type="entry name" value="CdiA_helical"/>
    <property type="match status" value="1"/>
</dbReference>
<sequence>MLSAGSIDVSGKNIAVMGSNVVADNDINLRAKENITIGTAQQSESESHLYEQKKSGLMSTGGIGVTVGSNSTKVTDTGKSTSNVGSTVGSILGNVNMTAGEDLTIQGSEVLAGKDINLSGKNVSILAAENQSSQTYSVEQKSSGLTLALSGAVGSAAKDARDESNGRLAALQGVKAALSGAQAVQAGQLVQAQGGDAASMFGVSASLGSQKSSSQQHQQQTSVTGSTLTAGNNLTINATGDGHSANSGDIVVQGSQLKAGGDTTLDAARDLLLLGAANTQKTDGSNSSSGGSVGVSLGLGGSGGGLSIFANANKGQGSEHGDGTFWTETTVDSGGTLSLNSGRDTSLIGAQASGDTVKVDVGRDLLLQSQQDSDYYDSKQTSTSGGVSVAVIGSGSSANLSMSQDKLHSNYDSVQEQTGIFAGKGGFDITVGEHTQLNGAVIGSTATADKNKLDTGTLGFSDIENKADFKVEHQSVGISTGGNIGGQFAGNMANGLLTGVNNEGHADGITHAAVSDGTITIRDTEKQQQNVDDLSRDVEHANNALTPIFDKEKEQNRLREAQLIGEIGSQVSDIARTQGQIIATKAANEKMKDVKPEDIAAAEKQWKKDNPGEVPTAEDINQQIYQTAYNKAFNESGLGTGGAVQRAMQAATAAVQGLAGGNMAAALANGAAPYITKLIADTLPDDPVSRTLAHAAVNAALAAAQGNNALVGAGGAVTGELMGMIALSAYGKPVSELSETEKQTVSALATLAAGLAGGLIGDSTKDTVAGAQTGKTVVENNWLSSTQALTFDKELSDCRKSGGDCQAVIDKWKQVSDKQSAETDQKLKDNPLEAVVIDKELAQGGVDMTERPGWLGNLPGVDVMTSEEAKAYIQQWNGQDLANIDVNSPGWTSFAAFASDPENQVMVGSLGLLAKNLTAAAISFMGRNTATGTISAAETGIKWGQGNMKQGMPWEDYVGASLPADARLPQNFKTFDYYDGATKTAVSAKSMDTQTMAKLANPNQVYSTIKGNINAAAKFERAELSGQLLNSSMITNREIQLAVPANTTKAQWVEINRAIEYGKSQGVTVKVTQVK</sequence>
<organism evidence="9 10">
    <name type="scientific">Yersinia rohdei</name>
    <dbReference type="NCBI Taxonomy" id="29485"/>
    <lineage>
        <taxon>Bacteria</taxon>
        <taxon>Pseudomonadati</taxon>
        <taxon>Pseudomonadota</taxon>
        <taxon>Gammaproteobacteria</taxon>
        <taxon>Enterobacterales</taxon>
        <taxon>Yersiniaceae</taxon>
        <taxon>Yersinia</taxon>
    </lineage>
</organism>
<evidence type="ECO:0000313" key="10">
    <source>
        <dbReference type="Proteomes" id="UP000031914"/>
    </source>
</evidence>
<feature type="region of interest" description="Disordered" evidence="5">
    <location>
        <begin position="209"/>
        <end position="230"/>
    </location>
</feature>
<evidence type="ECO:0000259" key="7">
    <source>
        <dbReference type="Pfam" id="PF21111"/>
    </source>
</evidence>
<dbReference type="InterPro" id="IPR048745">
    <property type="entry name" value="CdiA_helical"/>
</dbReference>
<accession>A0ABM5SFI5</accession>
<keyword evidence="10" id="KW-1185">Reference proteome</keyword>
<proteinExistence type="predicted"/>
<feature type="domain" description="CdiA toxin EC869-like" evidence="7">
    <location>
        <begin position="950"/>
        <end position="1072"/>
    </location>
</feature>
<evidence type="ECO:0000259" key="6">
    <source>
        <dbReference type="Pfam" id="PF04829"/>
    </source>
</evidence>
<dbReference type="EMBL" id="CP009787">
    <property type="protein sequence ID" value="AJJ11979.1"/>
    <property type="molecule type" value="Genomic_DNA"/>
</dbReference>
<dbReference type="CDD" id="cd13444">
    <property type="entry name" value="CDI_toxin_EC869_like"/>
    <property type="match status" value="1"/>
</dbReference>
<evidence type="ECO:0000256" key="2">
    <source>
        <dbReference type="ARBA" id="ARBA00022656"/>
    </source>
</evidence>
<evidence type="ECO:0000256" key="4">
    <source>
        <dbReference type="ARBA" id="ARBA00023026"/>
    </source>
</evidence>
<name>A0ABM5SFI5_YERRO</name>
<protein>
    <submittedName>
        <fullName evidence="9">Hemagluttinin repeat family protein</fullName>
    </submittedName>
</protein>
<keyword evidence="2" id="KW-0800">Toxin</keyword>
<evidence type="ECO:0000259" key="8">
    <source>
        <dbReference type="Pfam" id="PF21483"/>
    </source>
</evidence>
<dbReference type="Pfam" id="PF21111">
    <property type="entry name" value="CDI_toxin_EC869_like"/>
    <property type="match status" value="1"/>
</dbReference>
<dbReference type="Pfam" id="PF04829">
    <property type="entry name" value="PT-VENN"/>
    <property type="match status" value="1"/>
</dbReference>
<evidence type="ECO:0000256" key="3">
    <source>
        <dbReference type="ARBA" id="ARBA00022913"/>
    </source>
</evidence>
<gene>
    <name evidence="9" type="ORF">CH64_1860</name>
</gene>
<feature type="compositionally biased region" description="Low complexity" evidence="5">
    <location>
        <begin position="209"/>
        <end position="227"/>
    </location>
</feature>